<dbReference type="OrthoDB" id="888453at2759"/>
<reference evidence="10" key="1">
    <citation type="journal article" date="2019" name="Curr. Biol.">
        <title>Genome Sequence of Striga asiatica Provides Insight into the Evolution of Plant Parasitism.</title>
        <authorList>
            <person name="Yoshida S."/>
            <person name="Kim S."/>
            <person name="Wafula E.K."/>
            <person name="Tanskanen J."/>
            <person name="Kim Y.M."/>
            <person name="Honaas L."/>
            <person name="Yang Z."/>
            <person name="Spallek T."/>
            <person name="Conn C.E."/>
            <person name="Ichihashi Y."/>
            <person name="Cheong K."/>
            <person name="Cui S."/>
            <person name="Der J.P."/>
            <person name="Gundlach H."/>
            <person name="Jiao Y."/>
            <person name="Hori C."/>
            <person name="Ishida J.K."/>
            <person name="Kasahara H."/>
            <person name="Kiba T."/>
            <person name="Kim M.S."/>
            <person name="Koo N."/>
            <person name="Laohavisit A."/>
            <person name="Lee Y.H."/>
            <person name="Lumba S."/>
            <person name="McCourt P."/>
            <person name="Mortimer J.C."/>
            <person name="Mutuku J.M."/>
            <person name="Nomura T."/>
            <person name="Sasaki-Sekimoto Y."/>
            <person name="Seto Y."/>
            <person name="Wang Y."/>
            <person name="Wakatake T."/>
            <person name="Sakakibara H."/>
            <person name="Demura T."/>
            <person name="Yamaguchi S."/>
            <person name="Yoneyama K."/>
            <person name="Manabe R.I."/>
            <person name="Nelson D.C."/>
            <person name="Schulman A.H."/>
            <person name="Timko M.P."/>
            <person name="dePamphilis C.W."/>
            <person name="Choi D."/>
            <person name="Shirasu K."/>
        </authorList>
    </citation>
    <scope>NUCLEOTIDE SEQUENCE [LARGE SCALE GENOMIC DNA]</scope>
    <source>
        <strain evidence="10">cv. UVA1</strain>
    </source>
</reference>
<evidence type="ECO:0000313" key="9">
    <source>
        <dbReference type="EMBL" id="GER30466.1"/>
    </source>
</evidence>
<gene>
    <name evidence="9" type="ORF">STAS_06401</name>
</gene>
<keyword evidence="3 7" id="KW-0812">Transmembrane</keyword>
<evidence type="ECO:0000256" key="7">
    <source>
        <dbReference type="SAM" id="Phobius"/>
    </source>
</evidence>
<comment type="subcellular location">
    <subcellularLocation>
        <location evidence="1">Membrane</location>
        <topology evidence="1">Multi-pass membrane protein</topology>
    </subcellularLocation>
</comment>
<protein>
    <submittedName>
        <fullName evidence="9">Major facilitator superfamily protein</fullName>
    </submittedName>
</protein>
<evidence type="ECO:0000256" key="4">
    <source>
        <dbReference type="ARBA" id="ARBA00022989"/>
    </source>
</evidence>
<keyword evidence="4 7" id="KW-1133">Transmembrane helix</keyword>
<proteinExistence type="inferred from homology"/>
<dbReference type="AlphaFoldDB" id="A0A5A7PD85"/>
<evidence type="ECO:0000256" key="8">
    <source>
        <dbReference type="SAM" id="SignalP"/>
    </source>
</evidence>
<dbReference type="EMBL" id="BKCP01004350">
    <property type="protein sequence ID" value="GER30466.1"/>
    <property type="molecule type" value="Genomic_DNA"/>
</dbReference>
<keyword evidence="2" id="KW-0813">Transport</keyword>
<keyword evidence="10" id="KW-1185">Reference proteome</keyword>
<evidence type="ECO:0000256" key="5">
    <source>
        <dbReference type="ARBA" id="ARBA00023136"/>
    </source>
</evidence>
<evidence type="ECO:0000256" key="3">
    <source>
        <dbReference type="ARBA" id="ARBA00022692"/>
    </source>
</evidence>
<evidence type="ECO:0000256" key="6">
    <source>
        <dbReference type="ARBA" id="ARBA00044504"/>
    </source>
</evidence>
<keyword evidence="5 7" id="KW-0472">Membrane</keyword>
<accession>A0A5A7PD85</accession>
<dbReference type="Gene3D" id="1.20.1250.20">
    <property type="entry name" value="MFS general substrate transporter like domains"/>
    <property type="match status" value="1"/>
</dbReference>
<comment type="caution">
    <text evidence="9">The sequence shown here is derived from an EMBL/GenBank/DDBJ whole genome shotgun (WGS) entry which is preliminary data.</text>
</comment>
<dbReference type="GO" id="GO:0016020">
    <property type="term" value="C:membrane"/>
    <property type="evidence" value="ECO:0007669"/>
    <property type="project" value="UniProtKB-SubCell"/>
</dbReference>
<comment type="similarity">
    <text evidence="6">Belongs to the major facilitator superfamily. Phosphate:H(+) symporter (TC 2.A.1.9) family.</text>
</comment>
<name>A0A5A7PD85_STRAF</name>
<feature type="transmembrane region" description="Helical" evidence="7">
    <location>
        <begin position="115"/>
        <end position="134"/>
    </location>
</feature>
<sequence length="218" mass="23691">MKKNFGLSHLFMAVFLHCFANFMVVPAITDVTLAAICPGKDECSLAIYLSGAQQVMIGLGSLVVMPLVGNLSDSYGRKVMLTVPMTLSVFPLGSVQFLALAYVADNVPEGKRASVFGIMSGFASSSFVFGNFSTRFLSTSATFKVAAAMSIISLLYMRVFLPESNNSICSKATENDCLLEKNPMKKSSLFRTLPSMDDAICLLRIRLNFTLTKTNSRT</sequence>
<dbReference type="SUPFAM" id="SSF103473">
    <property type="entry name" value="MFS general substrate transporter"/>
    <property type="match status" value="1"/>
</dbReference>
<evidence type="ECO:0000256" key="2">
    <source>
        <dbReference type="ARBA" id="ARBA00022448"/>
    </source>
</evidence>
<dbReference type="InterPro" id="IPR036259">
    <property type="entry name" value="MFS_trans_sf"/>
</dbReference>
<dbReference type="Proteomes" id="UP000325081">
    <property type="component" value="Unassembled WGS sequence"/>
</dbReference>
<evidence type="ECO:0000313" key="10">
    <source>
        <dbReference type="Proteomes" id="UP000325081"/>
    </source>
</evidence>
<feature type="signal peptide" evidence="8">
    <location>
        <begin position="1"/>
        <end position="27"/>
    </location>
</feature>
<organism evidence="9 10">
    <name type="scientific">Striga asiatica</name>
    <name type="common">Asiatic witchweed</name>
    <name type="synonym">Buchnera asiatica</name>
    <dbReference type="NCBI Taxonomy" id="4170"/>
    <lineage>
        <taxon>Eukaryota</taxon>
        <taxon>Viridiplantae</taxon>
        <taxon>Streptophyta</taxon>
        <taxon>Embryophyta</taxon>
        <taxon>Tracheophyta</taxon>
        <taxon>Spermatophyta</taxon>
        <taxon>Magnoliopsida</taxon>
        <taxon>eudicotyledons</taxon>
        <taxon>Gunneridae</taxon>
        <taxon>Pentapetalae</taxon>
        <taxon>asterids</taxon>
        <taxon>lamiids</taxon>
        <taxon>Lamiales</taxon>
        <taxon>Orobanchaceae</taxon>
        <taxon>Buchnereae</taxon>
        <taxon>Striga</taxon>
    </lineage>
</organism>
<feature type="chain" id="PRO_5022843410" evidence="8">
    <location>
        <begin position="28"/>
        <end position="218"/>
    </location>
</feature>
<evidence type="ECO:0000256" key="1">
    <source>
        <dbReference type="ARBA" id="ARBA00004141"/>
    </source>
</evidence>
<keyword evidence="8" id="KW-0732">Signal</keyword>
<feature type="transmembrane region" description="Helical" evidence="7">
    <location>
        <begin position="79"/>
        <end position="103"/>
    </location>
</feature>
<dbReference type="PANTHER" id="PTHR23504:SF1">
    <property type="entry name" value="GH21943P-RELATED"/>
    <property type="match status" value="1"/>
</dbReference>
<feature type="transmembrane region" description="Helical" evidence="7">
    <location>
        <begin position="44"/>
        <end position="67"/>
    </location>
</feature>
<dbReference type="PANTHER" id="PTHR23504">
    <property type="entry name" value="MAJOR FACILITATOR SUPERFAMILY DOMAIN-CONTAINING PROTEIN 10"/>
    <property type="match status" value="1"/>
</dbReference>